<organism evidence="5 6">
    <name type="scientific">Streptomyces tateyamensis</name>
    <dbReference type="NCBI Taxonomy" id="565073"/>
    <lineage>
        <taxon>Bacteria</taxon>
        <taxon>Bacillati</taxon>
        <taxon>Actinomycetota</taxon>
        <taxon>Actinomycetes</taxon>
        <taxon>Kitasatosporales</taxon>
        <taxon>Streptomycetaceae</taxon>
        <taxon>Streptomyces</taxon>
    </lineage>
</organism>
<dbReference type="SUPFAM" id="SSF46894">
    <property type="entry name" value="C-terminal effector domain of the bipartite response regulators"/>
    <property type="match status" value="1"/>
</dbReference>
<dbReference type="InterPro" id="IPR011990">
    <property type="entry name" value="TPR-like_helical_dom_sf"/>
</dbReference>
<dbReference type="GO" id="GO:0003677">
    <property type="term" value="F:DNA binding"/>
    <property type="evidence" value="ECO:0007669"/>
    <property type="project" value="InterPro"/>
</dbReference>
<evidence type="ECO:0000256" key="2">
    <source>
        <dbReference type="ARBA" id="ARBA00022840"/>
    </source>
</evidence>
<dbReference type="InterPro" id="IPR041664">
    <property type="entry name" value="AAA_16"/>
</dbReference>
<dbReference type="PANTHER" id="PTHR16305">
    <property type="entry name" value="TESTICULAR SOLUBLE ADENYLYL CYCLASE"/>
    <property type="match status" value="1"/>
</dbReference>
<dbReference type="EMBL" id="PYBW01000049">
    <property type="protein sequence ID" value="PYC78553.1"/>
    <property type="molecule type" value="Genomic_DNA"/>
</dbReference>
<accession>A0A2V4NQT4</accession>
<name>A0A2V4NQT4_9ACTN</name>
<dbReference type="GO" id="GO:0005737">
    <property type="term" value="C:cytoplasm"/>
    <property type="evidence" value="ECO:0007669"/>
    <property type="project" value="TreeGrafter"/>
</dbReference>
<feature type="domain" description="HTH luxR-type" evidence="4">
    <location>
        <begin position="816"/>
        <end position="881"/>
    </location>
</feature>
<feature type="region of interest" description="Disordered" evidence="3">
    <location>
        <begin position="804"/>
        <end position="828"/>
    </location>
</feature>
<evidence type="ECO:0000259" key="4">
    <source>
        <dbReference type="PROSITE" id="PS50043"/>
    </source>
</evidence>
<keyword evidence="6" id="KW-1185">Reference proteome</keyword>
<dbReference type="InterPro" id="IPR000792">
    <property type="entry name" value="Tscrpt_reg_LuxR_C"/>
</dbReference>
<dbReference type="AlphaFoldDB" id="A0A2V4NQT4"/>
<keyword evidence="1" id="KW-0547">Nucleotide-binding</keyword>
<dbReference type="GO" id="GO:0005524">
    <property type="term" value="F:ATP binding"/>
    <property type="evidence" value="ECO:0007669"/>
    <property type="project" value="UniProtKB-KW"/>
</dbReference>
<dbReference type="SUPFAM" id="SSF48452">
    <property type="entry name" value="TPR-like"/>
    <property type="match status" value="1"/>
</dbReference>
<dbReference type="OrthoDB" id="3178131at2"/>
<reference evidence="5 6" key="1">
    <citation type="submission" date="2018-03" db="EMBL/GenBank/DDBJ databases">
        <title>Bioinformatic expansion and discovery of thiopeptide antibiotics.</title>
        <authorList>
            <person name="Schwalen C.J."/>
            <person name="Hudson G.A."/>
            <person name="Mitchell D.A."/>
        </authorList>
    </citation>
    <scope>NUCLEOTIDE SEQUENCE [LARGE SCALE GENOMIC DNA]</scope>
    <source>
        <strain evidence="5 6">ATCC 21389</strain>
    </source>
</reference>
<evidence type="ECO:0000256" key="3">
    <source>
        <dbReference type="SAM" id="MobiDB-lite"/>
    </source>
</evidence>
<evidence type="ECO:0000256" key="1">
    <source>
        <dbReference type="ARBA" id="ARBA00022741"/>
    </source>
</evidence>
<dbReference type="PANTHER" id="PTHR16305:SF35">
    <property type="entry name" value="TRANSCRIPTIONAL ACTIVATOR DOMAIN"/>
    <property type="match status" value="1"/>
</dbReference>
<dbReference type="SMART" id="SM00382">
    <property type="entry name" value="AAA"/>
    <property type="match status" value="1"/>
</dbReference>
<sequence>MTMPITTLVERDAELGVLRRALVQAAARRSAVLLIEGAAGCGKSELLDALARLAGESGAVVLAAAGYPDERQLPFGVLHQLTGAAESAGLALPTMASGEPVRSERMRELLQALTRAGERAPVVLAVDDLPLVDRESQLHLAHLVQHARTARLLLVLAGAGRGYGLAEPELDAALLRRADCRRVPARPLSLAAVGQLADQHGYGETAAAELLALTGGNPLLVRARLADPGSPAEQQPPTGGLFARAVTECVARSGPGALASAQAVAVLGEFATPTRVAELLDLTGSVAELRLAVLEASGVLAEHAFRHPVGAAAVLDLMGATERAELHRRAADLLRREGQPAPVVARHLLSAQRPDQSPPTASWAADVLCDLAEQLHAQDRAMEAAGALAAAEQACPDERRRDEIATRIAAVTWRYNPAAAERQLRGPLELLRAGTLPEDRLAPLAQLLMAQGRVEEALEVNQQLGGLLAAQTADPKSRPAPAVAGGQARASVWAVQETAGEPVVTEAERLLQSTPLTATTLLLLHQAARTLARSDQPERAAPWCQRLSQEAAERGAPGWAALFATVHAEVLLHLGELREAEQQAALAVECLPQAAGSAFACAPLAALIRVRTALGRTASVVQLLDQPVPRSALESIHGVAYLRARGLHHLTVEQYQAALADFGEVGRLLRRWRLDRPLLYPWRTDAAEALLRLGERDQAERLVLQQLSAPDAQRPWVQGLSLRLKAAVADRTQRPALLERSVDELRRSGDRIELARTLADLGQALQAVGETSRAGTTTRRAWNLAHACGAEGLRERILPGLASESHPVNRQPAPAGGEPRPELSGSQHRVAALAAQGYTNREIAMKLYVTVSTVEQHLTQIYRKLNITRRQDLPVELQLSLAELA</sequence>
<dbReference type="Pfam" id="PF13191">
    <property type="entry name" value="AAA_16"/>
    <property type="match status" value="1"/>
</dbReference>
<dbReference type="RefSeq" id="WP_110670070.1">
    <property type="nucleotide sequence ID" value="NZ_PYBW01000049.1"/>
</dbReference>
<keyword evidence="2" id="KW-0067">ATP-binding</keyword>
<comment type="caution">
    <text evidence="5">The sequence shown here is derived from an EMBL/GenBank/DDBJ whole genome shotgun (WGS) entry which is preliminary data.</text>
</comment>
<dbReference type="GO" id="GO:0006355">
    <property type="term" value="P:regulation of DNA-templated transcription"/>
    <property type="evidence" value="ECO:0007669"/>
    <property type="project" value="InterPro"/>
</dbReference>
<dbReference type="InterPro" id="IPR027417">
    <property type="entry name" value="P-loop_NTPase"/>
</dbReference>
<dbReference type="InterPro" id="IPR003593">
    <property type="entry name" value="AAA+_ATPase"/>
</dbReference>
<dbReference type="PRINTS" id="PR00038">
    <property type="entry name" value="HTHLUXR"/>
</dbReference>
<dbReference type="Gene3D" id="1.10.10.10">
    <property type="entry name" value="Winged helix-like DNA-binding domain superfamily/Winged helix DNA-binding domain"/>
    <property type="match status" value="1"/>
</dbReference>
<evidence type="ECO:0000313" key="6">
    <source>
        <dbReference type="Proteomes" id="UP000248039"/>
    </source>
</evidence>
<dbReference type="InterPro" id="IPR016032">
    <property type="entry name" value="Sig_transdc_resp-reg_C-effctor"/>
</dbReference>
<dbReference type="Gene3D" id="3.40.50.300">
    <property type="entry name" value="P-loop containing nucleotide triphosphate hydrolases"/>
    <property type="match status" value="1"/>
</dbReference>
<dbReference type="SUPFAM" id="SSF52540">
    <property type="entry name" value="P-loop containing nucleoside triphosphate hydrolases"/>
    <property type="match status" value="1"/>
</dbReference>
<evidence type="ECO:0000313" key="5">
    <source>
        <dbReference type="EMBL" id="PYC78553.1"/>
    </source>
</evidence>
<dbReference type="GO" id="GO:0004016">
    <property type="term" value="F:adenylate cyclase activity"/>
    <property type="evidence" value="ECO:0007669"/>
    <property type="project" value="TreeGrafter"/>
</dbReference>
<dbReference type="Pfam" id="PF00196">
    <property type="entry name" value="GerE"/>
    <property type="match status" value="1"/>
</dbReference>
<dbReference type="SMART" id="SM00421">
    <property type="entry name" value="HTH_LUXR"/>
    <property type="match status" value="1"/>
</dbReference>
<dbReference type="InterPro" id="IPR036388">
    <property type="entry name" value="WH-like_DNA-bd_sf"/>
</dbReference>
<dbReference type="Proteomes" id="UP000248039">
    <property type="component" value="Unassembled WGS sequence"/>
</dbReference>
<gene>
    <name evidence="5" type="ORF">C7C46_15690</name>
</gene>
<dbReference type="PROSITE" id="PS50043">
    <property type="entry name" value="HTH_LUXR_2"/>
    <property type="match status" value="1"/>
</dbReference>
<protein>
    <submittedName>
        <fullName evidence="5">Helix-turn-helix transcriptional regulator</fullName>
    </submittedName>
</protein>
<proteinExistence type="predicted"/>
<dbReference type="CDD" id="cd06170">
    <property type="entry name" value="LuxR_C_like"/>
    <property type="match status" value="1"/>
</dbReference>